<reference evidence="3" key="1">
    <citation type="journal article" date="2010" name="PLoS Negl. Trop. Dis.">
        <title>The genome sequence of Trypanosoma brucei gambiense, causative agent of chronic human african trypanosomiasis.</title>
        <authorList>
            <person name="Jackson A.P."/>
            <person name="Sanders M."/>
            <person name="Berry A."/>
            <person name="McQuillan J."/>
            <person name="Aslett M.A."/>
            <person name="Quail M.A."/>
            <person name="Chukualim B."/>
            <person name="Capewell P."/>
            <person name="MacLeod A."/>
            <person name="Melville S.E."/>
            <person name="Gibson W."/>
            <person name="Barry J.D."/>
            <person name="Berriman M."/>
            <person name="Hertz-Fowler C."/>
        </authorList>
    </citation>
    <scope>NUCLEOTIDE SEQUENCE [LARGE SCALE GENOMIC DNA]</scope>
    <source>
        <strain evidence="3">MHOM/CI/86/DAL972</strain>
    </source>
</reference>
<dbReference type="Proteomes" id="UP000002316">
    <property type="component" value="Chromosome 10"/>
</dbReference>
<protein>
    <submittedName>
        <fullName evidence="2">Uncharacterized protein</fullName>
    </submittedName>
</protein>
<organism evidence="2 3">
    <name type="scientific">Trypanosoma brucei gambiense (strain MHOM/CI/86/DAL972)</name>
    <dbReference type="NCBI Taxonomy" id="679716"/>
    <lineage>
        <taxon>Eukaryota</taxon>
        <taxon>Discoba</taxon>
        <taxon>Euglenozoa</taxon>
        <taxon>Kinetoplastea</taxon>
        <taxon>Metakinetoplastina</taxon>
        <taxon>Trypanosomatida</taxon>
        <taxon>Trypanosomatidae</taxon>
        <taxon>Trypanosoma</taxon>
    </lineage>
</organism>
<sequence length="99" mass="11895">MMMMMVLLLLLLPLFLFFFFPSSYPPSNTHFTFNFFFLSLPLFLFPTNDNFLLPVLLISLCNVCTRVMGKDVVMQDTQCMLRFFFFYYYFPDRCSQKTK</sequence>
<dbReference type="GeneID" id="23865351"/>
<dbReference type="AlphaFoldDB" id="D0A1R3"/>
<dbReference type="KEGG" id="tbg:TbgDal_X2910"/>
<proteinExistence type="predicted"/>
<feature type="transmembrane region" description="Helical" evidence="1">
    <location>
        <begin position="51"/>
        <end position="68"/>
    </location>
</feature>
<keyword evidence="1" id="KW-0472">Membrane</keyword>
<gene>
    <name evidence="2" type="ORF">TbgDal_X2910</name>
</gene>
<dbReference type="RefSeq" id="XP_011777471.1">
    <property type="nucleotide sequence ID" value="XM_011779169.1"/>
</dbReference>
<keyword evidence="1" id="KW-1133">Transmembrane helix</keyword>
<evidence type="ECO:0000256" key="1">
    <source>
        <dbReference type="SAM" id="Phobius"/>
    </source>
</evidence>
<accession>D0A1R3</accession>
<dbReference type="EMBL" id="FN554973">
    <property type="protein sequence ID" value="CBH15206.1"/>
    <property type="molecule type" value="Genomic_DNA"/>
</dbReference>
<evidence type="ECO:0000313" key="2">
    <source>
        <dbReference type="EMBL" id="CBH15206.1"/>
    </source>
</evidence>
<keyword evidence="1" id="KW-0812">Transmembrane</keyword>
<name>D0A1R3_TRYB9</name>
<evidence type="ECO:0000313" key="3">
    <source>
        <dbReference type="Proteomes" id="UP000002316"/>
    </source>
</evidence>